<feature type="signal peptide" evidence="1">
    <location>
        <begin position="1"/>
        <end position="23"/>
    </location>
</feature>
<gene>
    <name evidence="2" type="ORF">WJX73_004897</name>
</gene>
<evidence type="ECO:0000313" key="2">
    <source>
        <dbReference type="EMBL" id="KAK9803333.1"/>
    </source>
</evidence>
<dbReference type="AlphaFoldDB" id="A0AAW1P448"/>
<proteinExistence type="predicted"/>
<dbReference type="Proteomes" id="UP001465755">
    <property type="component" value="Unassembled WGS sequence"/>
</dbReference>
<evidence type="ECO:0008006" key="4">
    <source>
        <dbReference type="Google" id="ProtNLM"/>
    </source>
</evidence>
<evidence type="ECO:0000256" key="1">
    <source>
        <dbReference type="SAM" id="SignalP"/>
    </source>
</evidence>
<keyword evidence="1" id="KW-0732">Signal</keyword>
<feature type="chain" id="PRO_5043418797" description="Cyanovirin-N domain-containing protein" evidence="1">
    <location>
        <begin position="24"/>
        <end position="91"/>
    </location>
</feature>
<reference evidence="2 3" key="1">
    <citation type="journal article" date="2024" name="Nat. Commun.">
        <title>Phylogenomics reveals the evolutionary origins of lichenization in chlorophyte algae.</title>
        <authorList>
            <person name="Puginier C."/>
            <person name="Libourel C."/>
            <person name="Otte J."/>
            <person name="Skaloud P."/>
            <person name="Haon M."/>
            <person name="Grisel S."/>
            <person name="Petersen M."/>
            <person name="Berrin J.G."/>
            <person name="Delaux P.M."/>
            <person name="Dal Grande F."/>
            <person name="Keller J."/>
        </authorList>
    </citation>
    <scope>NUCLEOTIDE SEQUENCE [LARGE SCALE GENOMIC DNA]</scope>
    <source>
        <strain evidence="2 3">SAG 2036</strain>
    </source>
</reference>
<accession>A0AAW1P448</accession>
<protein>
    <recommendedName>
        <fullName evidence="4">Cyanovirin-N domain-containing protein</fullName>
    </recommendedName>
</protein>
<keyword evidence="3" id="KW-1185">Reference proteome</keyword>
<dbReference type="EMBL" id="JALJOQ010000060">
    <property type="protein sequence ID" value="KAK9803333.1"/>
    <property type="molecule type" value="Genomic_DNA"/>
</dbReference>
<organism evidence="2 3">
    <name type="scientific">Symbiochloris irregularis</name>
    <dbReference type="NCBI Taxonomy" id="706552"/>
    <lineage>
        <taxon>Eukaryota</taxon>
        <taxon>Viridiplantae</taxon>
        <taxon>Chlorophyta</taxon>
        <taxon>core chlorophytes</taxon>
        <taxon>Trebouxiophyceae</taxon>
        <taxon>Trebouxiales</taxon>
        <taxon>Trebouxiaceae</taxon>
        <taxon>Symbiochloris</taxon>
    </lineage>
</organism>
<comment type="caution">
    <text evidence="2">The sequence shown here is derived from an EMBL/GenBank/DDBJ whole genome shotgun (WGS) entry which is preliminary data.</text>
</comment>
<name>A0AAW1P448_9CHLO</name>
<evidence type="ECO:0000313" key="3">
    <source>
        <dbReference type="Proteomes" id="UP001465755"/>
    </source>
</evidence>
<sequence>MRLATPSILFALLLATSTAGVEARIFKDLPANYTAQGRLLQDTAAITKPCGVHGCYVNFGPPGLYLCHCPLNPSQNPDNMPGPKPNGTNTG</sequence>